<gene>
    <name evidence="3" type="ORF">SMAX5B_002362</name>
</gene>
<evidence type="ECO:0000313" key="3">
    <source>
        <dbReference type="EMBL" id="AWP02611.1"/>
    </source>
</evidence>
<feature type="region of interest" description="Disordered" evidence="2">
    <location>
        <begin position="390"/>
        <end position="412"/>
    </location>
</feature>
<sequence length="599" mass="68650">MKIHQKDNDILFPPPCLQEELEQIATWLDEEGSAADSPREAQLCLLWRALRRTRSRLSSVTREQDTQRSRHFAEMAEVRKSLEQIRIFTGHKDALAREIQDENDQLRDQLRRLISLQDGQISEVAKMLYQQGLTDLIHSSPSEQVAYLLVERASLLETSVDPANCSSSSNNNSMCAGNTTRSMGTETQVPNSNAGQAEARQLTGQSSSVARKCSRLELDLEEGSRRLAMAHNEIRRLTDELESAQLTQKAYEPELQAAQEEVEELKKCEVAELRKAKELNDRLDLEIRALRVRVRCLDAEKSSLQQTVVSLQKEVERFGSALREQQQRAEQQLHTVQLQADHASELAKSQETELNRSNRLCRDLRNKLGAQTRRLLVESEIITLKPKQADLQHCENAHSQPGKSSTTEDKEPRLHKEIAVDKECPHHQDAVRTRTSTRDECETLKDEICETLQCLDKERSKYHEMKEKHKARLCWAKHKLDGETAWRDEKIKSLEREFSLCSHSLAKEKELVLSITAENEKLLAERTRLLQRLNEEEHNKKDSHLTAAVSKCRANFLEMENKKMGDKIIHISNQLAVLERTLQNTQSLHFAECDDAEAL</sequence>
<dbReference type="InterPro" id="IPR052825">
    <property type="entry name" value="CCD-Prefoldin_beta-like"/>
</dbReference>
<dbReference type="PANTHER" id="PTHR34479">
    <property type="entry name" value="COILED-COIL DOMAIN-CONTAINING PROTEIN 30"/>
    <property type="match status" value="1"/>
</dbReference>
<evidence type="ECO:0000256" key="1">
    <source>
        <dbReference type="SAM" id="Coils"/>
    </source>
</evidence>
<evidence type="ECO:0000313" key="4">
    <source>
        <dbReference type="Proteomes" id="UP000246464"/>
    </source>
</evidence>
<feature type="compositionally biased region" description="Polar residues" evidence="2">
    <location>
        <begin position="174"/>
        <end position="195"/>
    </location>
</feature>
<protein>
    <submittedName>
        <fullName evidence="3">Putative coiled-coil domain-containing protein 30-like</fullName>
    </submittedName>
</protein>
<feature type="coiled-coil region" evidence="1">
    <location>
        <begin position="220"/>
        <end position="247"/>
    </location>
</feature>
<dbReference type="Proteomes" id="UP000246464">
    <property type="component" value="Chromosome 6"/>
</dbReference>
<name>A0A2U9BFA3_SCOMX</name>
<feature type="region of interest" description="Disordered" evidence="2">
    <location>
        <begin position="161"/>
        <end position="204"/>
    </location>
</feature>
<dbReference type="PANTHER" id="PTHR34479:SF1">
    <property type="entry name" value="COILED-COIL DOMAIN-CONTAINING PROTEIN 30"/>
    <property type="match status" value="1"/>
</dbReference>
<dbReference type="Pfam" id="PF15742">
    <property type="entry name" value="DUF4686"/>
    <property type="match status" value="1"/>
</dbReference>
<keyword evidence="4" id="KW-1185">Reference proteome</keyword>
<keyword evidence="1" id="KW-0175">Coiled coil</keyword>
<proteinExistence type="predicted"/>
<accession>A0A2U9BFA3</accession>
<dbReference type="EMBL" id="CP026248">
    <property type="protein sequence ID" value="AWP02611.1"/>
    <property type="molecule type" value="Genomic_DNA"/>
</dbReference>
<feature type="coiled-coil region" evidence="1">
    <location>
        <begin position="273"/>
        <end position="367"/>
    </location>
</feature>
<dbReference type="AlphaFoldDB" id="A0A2U9BFA3"/>
<dbReference type="InterPro" id="IPR031476">
    <property type="entry name" value="DUF4686"/>
</dbReference>
<reference evidence="3 4" key="1">
    <citation type="submission" date="2017-12" db="EMBL/GenBank/DDBJ databases">
        <title>Integrating genomic resources of turbot (Scophthalmus maximus) in depth evaluation of genetic and physical mapping variation across individuals.</title>
        <authorList>
            <person name="Martinez P."/>
        </authorList>
    </citation>
    <scope>NUCLEOTIDE SEQUENCE [LARGE SCALE GENOMIC DNA]</scope>
</reference>
<evidence type="ECO:0000256" key="2">
    <source>
        <dbReference type="SAM" id="MobiDB-lite"/>
    </source>
</evidence>
<organism evidence="3 4">
    <name type="scientific">Scophthalmus maximus</name>
    <name type="common">Turbot</name>
    <name type="synonym">Psetta maxima</name>
    <dbReference type="NCBI Taxonomy" id="52904"/>
    <lineage>
        <taxon>Eukaryota</taxon>
        <taxon>Metazoa</taxon>
        <taxon>Chordata</taxon>
        <taxon>Craniata</taxon>
        <taxon>Vertebrata</taxon>
        <taxon>Euteleostomi</taxon>
        <taxon>Actinopterygii</taxon>
        <taxon>Neopterygii</taxon>
        <taxon>Teleostei</taxon>
        <taxon>Neoteleostei</taxon>
        <taxon>Acanthomorphata</taxon>
        <taxon>Carangaria</taxon>
        <taxon>Pleuronectiformes</taxon>
        <taxon>Pleuronectoidei</taxon>
        <taxon>Scophthalmidae</taxon>
        <taxon>Scophthalmus</taxon>
    </lineage>
</organism>